<accession>A0AAV4UH66</accession>
<gene>
    <name evidence="1" type="ORF">CEXT_70051</name>
</gene>
<organism evidence="1 2">
    <name type="scientific">Caerostris extrusa</name>
    <name type="common">Bark spider</name>
    <name type="synonym">Caerostris bankana</name>
    <dbReference type="NCBI Taxonomy" id="172846"/>
    <lineage>
        <taxon>Eukaryota</taxon>
        <taxon>Metazoa</taxon>
        <taxon>Ecdysozoa</taxon>
        <taxon>Arthropoda</taxon>
        <taxon>Chelicerata</taxon>
        <taxon>Arachnida</taxon>
        <taxon>Araneae</taxon>
        <taxon>Araneomorphae</taxon>
        <taxon>Entelegynae</taxon>
        <taxon>Araneoidea</taxon>
        <taxon>Araneidae</taxon>
        <taxon>Caerostris</taxon>
    </lineage>
</organism>
<evidence type="ECO:0000313" key="1">
    <source>
        <dbReference type="EMBL" id="GIY57059.1"/>
    </source>
</evidence>
<comment type="caution">
    <text evidence="1">The sequence shown here is derived from an EMBL/GenBank/DDBJ whole genome shotgun (WGS) entry which is preliminary data.</text>
</comment>
<keyword evidence="2" id="KW-1185">Reference proteome</keyword>
<dbReference type="EMBL" id="BPLR01012854">
    <property type="protein sequence ID" value="GIY57059.1"/>
    <property type="molecule type" value="Genomic_DNA"/>
</dbReference>
<dbReference type="AlphaFoldDB" id="A0AAV4UH66"/>
<dbReference type="Proteomes" id="UP001054945">
    <property type="component" value="Unassembled WGS sequence"/>
</dbReference>
<protein>
    <submittedName>
        <fullName evidence="1">Uncharacterized protein</fullName>
    </submittedName>
</protein>
<sequence length="83" mass="9445">MKIYKKILEEKEKANSVLCGIVEKLLSSSASPESQQNILNTDVLPSIVNAVKQTLHKYHKQIEENNFKLSSLNEQNCYATKNH</sequence>
<name>A0AAV4UH66_CAEEX</name>
<reference evidence="1 2" key="1">
    <citation type="submission" date="2021-06" db="EMBL/GenBank/DDBJ databases">
        <title>Caerostris extrusa draft genome.</title>
        <authorList>
            <person name="Kono N."/>
            <person name="Arakawa K."/>
        </authorList>
    </citation>
    <scope>NUCLEOTIDE SEQUENCE [LARGE SCALE GENOMIC DNA]</scope>
</reference>
<evidence type="ECO:0000313" key="2">
    <source>
        <dbReference type="Proteomes" id="UP001054945"/>
    </source>
</evidence>
<proteinExistence type="predicted"/>